<dbReference type="EMBL" id="ACIO01000307">
    <property type="protein sequence ID" value="EFC98152.1"/>
    <property type="molecule type" value="Genomic_DNA"/>
</dbReference>
<comment type="caution">
    <text evidence="2">The sequence shown here is derived from an EMBL/GenBank/DDBJ whole genome shotgun (WGS) entry which is preliminary data.</text>
</comment>
<proteinExistence type="predicted"/>
<reference evidence="2 3" key="1">
    <citation type="submission" date="2010-01" db="EMBL/GenBank/DDBJ databases">
        <authorList>
            <person name="Weinstock G."/>
            <person name="Sodergren E."/>
            <person name="Clifton S."/>
            <person name="Fulton L."/>
            <person name="Fulton B."/>
            <person name="Courtney L."/>
            <person name="Fronick C."/>
            <person name="Harrison M."/>
            <person name="Strong C."/>
            <person name="Farmer C."/>
            <person name="Delahaunty K."/>
            <person name="Markovic C."/>
            <person name="Hall O."/>
            <person name="Minx P."/>
            <person name="Tomlinson C."/>
            <person name="Mitreva M."/>
            <person name="Nelson J."/>
            <person name="Hou S."/>
            <person name="Wollam A."/>
            <person name="Pepin K.H."/>
            <person name="Johnson M."/>
            <person name="Bhonagiri V."/>
            <person name="Nash W.E."/>
            <person name="Warren W."/>
            <person name="Chinwalla A."/>
            <person name="Mardis E.R."/>
            <person name="Wilson R.K."/>
        </authorList>
    </citation>
    <scope>NUCLEOTIDE SEQUENCE [LARGE SCALE GENOMIC DNA]</scope>
    <source>
        <strain evidence="2 3">DSM 13479</strain>
    </source>
</reference>
<feature type="region of interest" description="Disordered" evidence="1">
    <location>
        <begin position="1"/>
        <end position="25"/>
    </location>
</feature>
<gene>
    <name evidence="2" type="ORF">CLOSTHATH_03618</name>
</gene>
<evidence type="ECO:0000313" key="2">
    <source>
        <dbReference type="EMBL" id="EFC98152.1"/>
    </source>
</evidence>
<organism evidence="2 3">
    <name type="scientific">Hungatella hathewayi DSM 13479</name>
    <dbReference type="NCBI Taxonomy" id="566550"/>
    <lineage>
        <taxon>Bacteria</taxon>
        <taxon>Bacillati</taxon>
        <taxon>Bacillota</taxon>
        <taxon>Clostridia</taxon>
        <taxon>Lachnospirales</taxon>
        <taxon>Lachnospiraceae</taxon>
        <taxon>Hungatella</taxon>
    </lineage>
</organism>
<evidence type="ECO:0000256" key="1">
    <source>
        <dbReference type="SAM" id="MobiDB-lite"/>
    </source>
</evidence>
<dbReference type="HOGENOM" id="CLU_2584949_0_0_9"/>
<accession>D3AJ28</accession>
<dbReference type="GeneID" id="93149035"/>
<dbReference type="AlphaFoldDB" id="D3AJ28"/>
<dbReference type="Proteomes" id="UP000004968">
    <property type="component" value="Unassembled WGS sequence"/>
</dbReference>
<name>D3AJ28_9FIRM</name>
<feature type="compositionally biased region" description="Basic and acidic residues" evidence="1">
    <location>
        <begin position="9"/>
        <end position="22"/>
    </location>
</feature>
<dbReference type="RefSeq" id="WP_006774088.1">
    <property type="nucleotide sequence ID" value="NZ_GG667672.1"/>
</dbReference>
<sequence length="80" mass="9066">MKMQNNGNEVEKENLTQKKQGDDAMNSSVLSYTKLDLHSLGKKNVKIVSSEEALKDVIPMKWEEDTIQGRTKVTVTKRNS</sequence>
<protein>
    <submittedName>
        <fullName evidence="2">Uncharacterized protein</fullName>
    </submittedName>
</protein>
<evidence type="ECO:0000313" key="3">
    <source>
        <dbReference type="Proteomes" id="UP000004968"/>
    </source>
</evidence>